<keyword evidence="5 14" id="KW-0552">Olfaction</keyword>
<feature type="transmembrane region" description="Helical" evidence="14">
    <location>
        <begin position="90"/>
        <end position="118"/>
    </location>
</feature>
<evidence type="ECO:0000313" key="16">
    <source>
        <dbReference type="EMBL" id="KAG9462901.1"/>
    </source>
</evidence>
<keyword evidence="12 13" id="KW-0807">Transducer</keyword>
<organism evidence="16 17">
    <name type="scientific">Eleutherodactylus coqui</name>
    <name type="common">Puerto Rican coqui</name>
    <dbReference type="NCBI Taxonomy" id="57060"/>
    <lineage>
        <taxon>Eukaryota</taxon>
        <taxon>Metazoa</taxon>
        <taxon>Chordata</taxon>
        <taxon>Craniata</taxon>
        <taxon>Vertebrata</taxon>
        <taxon>Euteleostomi</taxon>
        <taxon>Amphibia</taxon>
        <taxon>Batrachia</taxon>
        <taxon>Anura</taxon>
        <taxon>Neobatrachia</taxon>
        <taxon>Hyloidea</taxon>
        <taxon>Eleutherodactylidae</taxon>
        <taxon>Eleutherodactylinae</taxon>
        <taxon>Eleutherodactylus</taxon>
        <taxon>Eleutherodactylus</taxon>
    </lineage>
</organism>
<protein>
    <recommendedName>
        <fullName evidence="14">Olfactory receptor</fullName>
    </recommendedName>
</protein>
<evidence type="ECO:0000256" key="14">
    <source>
        <dbReference type="RuleBase" id="RU363047"/>
    </source>
</evidence>
<dbReference type="PROSITE" id="PS00237">
    <property type="entry name" value="G_PROTEIN_RECEP_F1_1"/>
    <property type="match status" value="1"/>
</dbReference>
<gene>
    <name evidence="16" type="ORF">GDO78_022863</name>
</gene>
<dbReference type="Gene3D" id="1.20.1070.10">
    <property type="entry name" value="Rhodopsin 7-helix transmembrane proteins"/>
    <property type="match status" value="1"/>
</dbReference>
<feature type="transmembrane region" description="Helical" evidence="14">
    <location>
        <begin position="138"/>
        <end position="164"/>
    </location>
</feature>
<feature type="transmembrane region" description="Helical" evidence="14">
    <location>
        <begin position="59"/>
        <end position="84"/>
    </location>
</feature>
<feature type="domain" description="G-protein coupled receptors family 1 profile" evidence="15">
    <location>
        <begin position="39"/>
        <end position="285"/>
    </location>
</feature>
<dbReference type="GO" id="GO:0005886">
    <property type="term" value="C:plasma membrane"/>
    <property type="evidence" value="ECO:0007669"/>
    <property type="project" value="UniProtKB-SubCell"/>
</dbReference>
<keyword evidence="7 13" id="KW-0297">G-protein coupled receptor</keyword>
<evidence type="ECO:0000256" key="1">
    <source>
        <dbReference type="ARBA" id="ARBA00004651"/>
    </source>
</evidence>
<evidence type="ECO:0000256" key="2">
    <source>
        <dbReference type="ARBA" id="ARBA00022475"/>
    </source>
</evidence>
<evidence type="ECO:0000256" key="6">
    <source>
        <dbReference type="ARBA" id="ARBA00022989"/>
    </source>
</evidence>
<dbReference type="EMBL" id="WNTK01008941">
    <property type="protein sequence ID" value="KAG9462901.1"/>
    <property type="molecule type" value="Genomic_DNA"/>
</dbReference>
<dbReference type="FunFam" id="1.20.1070.10:FF:000010">
    <property type="entry name" value="Olfactory receptor"/>
    <property type="match status" value="1"/>
</dbReference>
<feature type="transmembrane region" description="Helical" evidence="14">
    <location>
        <begin position="199"/>
        <end position="223"/>
    </location>
</feature>
<comment type="similarity">
    <text evidence="13">Belongs to the G-protein coupled receptor 1 family.</text>
</comment>
<keyword evidence="17" id="KW-1185">Reference proteome</keyword>
<dbReference type="CDD" id="cd13954">
    <property type="entry name" value="7tmA_OR"/>
    <property type="match status" value="1"/>
</dbReference>
<dbReference type="GO" id="GO:0004984">
    <property type="term" value="F:olfactory receptor activity"/>
    <property type="evidence" value="ECO:0007669"/>
    <property type="project" value="InterPro"/>
</dbReference>
<keyword evidence="9" id="KW-1015">Disulfide bond</keyword>
<dbReference type="InterPro" id="IPR017452">
    <property type="entry name" value="GPCR_Rhodpsn_7TM"/>
</dbReference>
<dbReference type="AlphaFoldDB" id="A0A8J6B956"/>
<dbReference type="Proteomes" id="UP000770717">
    <property type="component" value="Unassembled WGS sequence"/>
</dbReference>
<comment type="subcellular location">
    <subcellularLocation>
        <location evidence="1 14">Cell membrane</location>
        <topology evidence="1 14">Multi-pass membrane protein</topology>
    </subcellularLocation>
</comment>
<dbReference type="InterPro" id="IPR000725">
    <property type="entry name" value="Olfact_rcpt"/>
</dbReference>
<keyword evidence="4 13" id="KW-0812">Transmembrane</keyword>
<sequence length="312" mass="35292">MEYSNKTFVTEFILLAFPELHQILLFVAILFTYIVCIVGNMTIILLVTLEQSLHTPMYFFISIFSAEEILFASVPVPKLLAILMAGDNKISFIGCFLQVYSFITLGQVESICITIMAYDRHIAINKPLHYMAIMNQTFCIGLAILPWFIGLFNALLATLFTLFLDYCGPNEINHFFCDLGPLQNLACSDAYISSTMTTAAASLGAIVPFMIIVGMYTKIIATISKIKSSSGKHKAFSTCSSHLIVASLFFFVAFVIYLRRSGSKYDKFYTLIYFVVTPVFNPFIYALRNRDVKNVLKKHILTLYYRSLFAHK</sequence>
<dbReference type="SUPFAM" id="SSF81321">
    <property type="entry name" value="Family A G protein-coupled receptor-like"/>
    <property type="match status" value="1"/>
</dbReference>
<evidence type="ECO:0000256" key="11">
    <source>
        <dbReference type="ARBA" id="ARBA00023180"/>
    </source>
</evidence>
<keyword evidence="8 14" id="KW-0472">Membrane</keyword>
<dbReference type="OrthoDB" id="9898301at2759"/>
<feature type="transmembrane region" description="Helical" evidence="14">
    <location>
        <begin position="235"/>
        <end position="256"/>
    </location>
</feature>
<evidence type="ECO:0000256" key="3">
    <source>
        <dbReference type="ARBA" id="ARBA00022606"/>
    </source>
</evidence>
<dbReference type="PANTHER" id="PTHR24242:SF403">
    <property type="entry name" value="OLFACTORY RECEPTOR 5V1-LIKE"/>
    <property type="match status" value="1"/>
</dbReference>
<feature type="transmembrane region" description="Helical" evidence="14">
    <location>
        <begin position="20"/>
        <end position="47"/>
    </location>
</feature>
<keyword evidence="2 14" id="KW-1003">Cell membrane</keyword>
<dbReference type="GO" id="GO:0004930">
    <property type="term" value="F:G protein-coupled receptor activity"/>
    <property type="evidence" value="ECO:0007669"/>
    <property type="project" value="UniProtKB-KW"/>
</dbReference>
<accession>A0A8J6B956</accession>
<keyword evidence="6 14" id="KW-1133">Transmembrane helix</keyword>
<evidence type="ECO:0000256" key="8">
    <source>
        <dbReference type="ARBA" id="ARBA00023136"/>
    </source>
</evidence>
<evidence type="ECO:0000256" key="7">
    <source>
        <dbReference type="ARBA" id="ARBA00023040"/>
    </source>
</evidence>
<evidence type="ECO:0000256" key="12">
    <source>
        <dbReference type="ARBA" id="ARBA00023224"/>
    </source>
</evidence>
<dbReference type="PRINTS" id="PR00237">
    <property type="entry name" value="GPCRRHODOPSN"/>
</dbReference>
<evidence type="ECO:0000256" key="5">
    <source>
        <dbReference type="ARBA" id="ARBA00022725"/>
    </source>
</evidence>
<evidence type="ECO:0000259" key="15">
    <source>
        <dbReference type="PROSITE" id="PS50262"/>
    </source>
</evidence>
<dbReference type="InterPro" id="IPR000276">
    <property type="entry name" value="GPCR_Rhodpsn"/>
</dbReference>
<name>A0A8J6B956_ELECQ</name>
<evidence type="ECO:0000256" key="10">
    <source>
        <dbReference type="ARBA" id="ARBA00023170"/>
    </source>
</evidence>
<evidence type="ECO:0000256" key="13">
    <source>
        <dbReference type="RuleBase" id="RU000688"/>
    </source>
</evidence>
<dbReference type="PRINTS" id="PR00245">
    <property type="entry name" value="OLFACTORYR"/>
</dbReference>
<keyword evidence="3 14" id="KW-0716">Sensory transduction</keyword>
<dbReference type="PANTHER" id="PTHR24242">
    <property type="entry name" value="G-PROTEIN COUPLED RECEPTOR"/>
    <property type="match status" value="1"/>
</dbReference>
<evidence type="ECO:0000256" key="9">
    <source>
        <dbReference type="ARBA" id="ARBA00023157"/>
    </source>
</evidence>
<feature type="transmembrane region" description="Helical" evidence="14">
    <location>
        <begin position="268"/>
        <end position="287"/>
    </location>
</feature>
<evidence type="ECO:0000313" key="17">
    <source>
        <dbReference type="Proteomes" id="UP000770717"/>
    </source>
</evidence>
<keyword evidence="10 13" id="KW-0675">Receptor</keyword>
<evidence type="ECO:0000256" key="4">
    <source>
        <dbReference type="ARBA" id="ARBA00022692"/>
    </source>
</evidence>
<proteinExistence type="inferred from homology"/>
<reference evidence="16" key="1">
    <citation type="thesis" date="2020" institute="ProQuest LLC" country="789 East Eisenhower Parkway, Ann Arbor, MI, USA">
        <title>Comparative Genomics and Chromosome Evolution.</title>
        <authorList>
            <person name="Mudd A.B."/>
        </authorList>
    </citation>
    <scope>NUCLEOTIDE SEQUENCE</scope>
    <source>
        <strain evidence="16">HN-11 Male</strain>
        <tissue evidence="16">Kidney and liver</tissue>
    </source>
</reference>
<keyword evidence="11" id="KW-0325">Glycoprotein</keyword>
<dbReference type="InterPro" id="IPR050939">
    <property type="entry name" value="Olfactory_GPCR1"/>
</dbReference>
<dbReference type="Pfam" id="PF13853">
    <property type="entry name" value="7tm_4"/>
    <property type="match status" value="1"/>
</dbReference>
<dbReference type="PROSITE" id="PS50262">
    <property type="entry name" value="G_PROTEIN_RECEP_F1_2"/>
    <property type="match status" value="1"/>
</dbReference>
<comment type="caution">
    <text evidence="16">The sequence shown here is derived from an EMBL/GenBank/DDBJ whole genome shotgun (WGS) entry which is preliminary data.</text>
</comment>